<comment type="similarity">
    <text evidence="1">Belongs to the DprA/Smf family.</text>
</comment>
<accession>A0ABZ2YKA0</accession>
<dbReference type="NCBIfam" id="TIGR00732">
    <property type="entry name" value="dprA"/>
    <property type="match status" value="1"/>
</dbReference>
<organism evidence="5 6">
    <name type="scientific">Chitinophaga pollutisoli</name>
    <dbReference type="NCBI Taxonomy" id="3133966"/>
    <lineage>
        <taxon>Bacteria</taxon>
        <taxon>Pseudomonadati</taxon>
        <taxon>Bacteroidota</taxon>
        <taxon>Chitinophagia</taxon>
        <taxon>Chitinophagales</taxon>
        <taxon>Chitinophagaceae</taxon>
        <taxon>Chitinophaga</taxon>
    </lineage>
</organism>
<evidence type="ECO:0000256" key="1">
    <source>
        <dbReference type="ARBA" id="ARBA00006525"/>
    </source>
</evidence>
<keyword evidence="6" id="KW-1185">Reference proteome</keyword>
<feature type="domain" description="DprA winged helix" evidence="4">
    <location>
        <begin position="302"/>
        <end position="354"/>
    </location>
</feature>
<dbReference type="InterPro" id="IPR041614">
    <property type="entry name" value="DprA_WH"/>
</dbReference>
<dbReference type="InterPro" id="IPR003488">
    <property type="entry name" value="DprA"/>
</dbReference>
<dbReference type="Pfam" id="PF17782">
    <property type="entry name" value="WHD_DprA"/>
    <property type="match status" value="1"/>
</dbReference>
<gene>
    <name evidence="5" type="primary">dprA</name>
    <name evidence="5" type="ORF">WJU16_17420</name>
</gene>
<dbReference type="InterPro" id="IPR057666">
    <property type="entry name" value="DrpA_SLOG"/>
</dbReference>
<feature type="region of interest" description="Disordered" evidence="2">
    <location>
        <begin position="1"/>
        <end position="21"/>
    </location>
</feature>
<dbReference type="InterPro" id="IPR036388">
    <property type="entry name" value="WH-like_DNA-bd_sf"/>
</dbReference>
<dbReference type="Pfam" id="PF02481">
    <property type="entry name" value="DNA_processg_A"/>
    <property type="match status" value="1"/>
</dbReference>
<evidence type="ECO:0000259" key="3">
    <source>
        <dbReference type="Pfam" id="PF02481"/>
    </source>
</evidence>
<dbReference type="SUPFAM" id="SSF102405">
    <property type="entry name" value="MCP/YpsA-like"/>
    <property type="match status" value="1"/>
</dbReference>
<dbReference type="RefSeq" id="WP_341834734.1">
    <property type="nucleotide sequence ID" value="NZ_CP149822.1"/>
</dbReference>
<name>A0ABZ2YKA0_9BACT</name>
<evidence type="ECO:0000259" key="4">
    <source>
        <dbReference type="Pfam" id="PF17782"/>
    </source>
</evidence>
<sequence>MPYCAYAHPTNRGRSSAPPRRTFRRRRFHLLRPPPRAGAHPYRGAIPRGRHPAVPRLPSYRRRNPVPGAPSYHPLFWTAADYPSRLRHCWDAPVLLYARGNMDLRAPRMLAVVGTRRPSAYGTDCCRALVAGLTPLNVTIVSGMAYGIDIAAHQAALDAGLPTIGVLAHGHDKLYPAAHARVARQMLEQGGLLTDFPSGTPLNRMHFPRRNRIVSGICDGILVIESGITGGSLITADLAHGYNRDVLAVPGRIGDDRSAGCLTLIRQHKAALVTSATDIAEAMNWDGQSTQPPSPVQTALFNELSPDQRQILDTLGTGRFSMDEIQYRSGIPRSQVAEVMLGLEMMGIVKAMPGHTFQRLGN</sequence>
<dbReference type="PANTHER" id="PTHR43022:SF1">
    <property type="entry name" value="PROTEIN SMF"/>
    <property type="match status" value="1"/>
</dbReference>
<dbReference type="Gene3D" id="1.10.10.10">
    <property type="entry name" value="Winged helix-like DNA-binding domain superfamily/Winged helix DNA-binding domain"/>
    <property type="match status" value="1"/>
</dbReference>
<dbReference type="Gene3D" id="3.40.50.450">
    <property type="match status" value="1"/>
</dbReference>
<dbReference type="PANTHER" id="PTHR43022">
    <property type="entry name" value="PROTEIN SMF"/>
    <property type="match status" value="1"/>
</dbReference>
<dbReference type="EMBL" id="CP149822">
    <property type="protein sequence ID" value="WZN39762.1"/>
    <property type="molecule type" value="Genomic_DNA"/>
</dbReference>
<evidence type="ECO:0000313" key="5">
    <source>
        <dbReference type="EMBL" id="WZN39762.1"/>
    </source>
</evidence>
<protein>
    <submittedName>
        <fullName evidence="5">DNA-processing protein DprA</fullName>
    </submittedName>
</protein>
<proteinExistence type="inferred from homology"/>
<dbReference type="Proteomes" id="UP001485459">
    <property type="component" value="Chromosome"/>
</dbReference>
<evidence type="ECO:0000313" key="6">
    <source>
        <dbReference type="Proteomes" id="UP001485459"/>
    </source>
</evidence>
<evidence type="ECO:0000256" key="2">
    <source>
        <dbReference type="SAM" id="MobiDB-lite"/>
    </source>
</evidence>
<reference evidence="6" key="1">
    <citation type="submission" date="2024-03" db="EMBL/GenBank/DDBJ databases">
        <title>Chitinophaga horti sp. nov., isolated from garden soil.</title>
        <authorList>
            <person name="Lee D.S."/>
            <person name="Han D.M."/>
            <person name="Baek J.H."/>
            <person name="Choi D.G."/>
            <person name="Jeon J.H."/>
            <person name="Jeon C.O."/>
        </authorList>
    </citation>
    <scope>NUCLEOTIDE SEQUENCE [LARGE SCALE GENOMIC DNA]</scope>
    <source>
        <strain evidence="6">GPA1</strain>
    </source>
</reference>
<feature type="domain" description="Smf/DprA SLOG" evidence="3">
    <location>
        <begin position="76"/>
        <end position="283"/>
    </location>
</feature>